<sequence>MVSNGCEPESTVTEFFYEMTSMISNEKVVWNTDYFSTAVCKLFIWISLFLMTSQRSKKANWLNSSHIAKLADMVLAGGCSPKTSPTRSS</sequence>
<comment type="caution">
    <text evidence="2">The sequence shown here is derived from an EMBL/GenBank/DDBJ whole genome shotgun (WGS) entry which is preliminary data.</text>
</comment>
<name>A0A8X6H9R9_TRICU</name>
<evidence type="ECO:0000313" key="2">
    <source>
        <dbReference type="EMBL" id="GFQ69872.1"/>
    </source>
</evidence>
<reference evidence="2" key="1">
    <citation type="submission" date="2020-07" db="EMBL/GenBank/DDBJ databases">
        <title>Multicomponent nature underlies the extraordinary mechanical properties of spider dragline silk.</title>
        <authorList>
            <person name="Kono N."/>
            <person name="Nakamura H."/>
            <person name="Mori M."/>
            <person name="Yoshida Y."/>
            <person name="Ohtoshi R."/>
            <person name="Malay A.D."/>
            <person name="Moran D.A.P."/>
            <person name="Tomita M."/>
            <person name="Numata K."/>
            <person name="Arakawa K."/>
        </authorList>
    </citation>
    <scope>NUCLEOTIDE SEQUENCE</scope>
</reference>
<dbReference type="EMBL" id="BMAO01020786">
    <property type="protein sequence ID" value="GFQ69872.1"/>
    <property type="molecule type" value="Genomic_DNA"/>
</dbReference>
<keyword evidence="1" id="KW-0472">Membrane</keyword>
<dbReference type="Proteomes" id="UP000887116">
    <property type="component" value="Unassembled WGS sequence"/>
</dbReference>
<protein>
    <submittedName>
        <fullName evidence="2">Uncharacterized protein</fullName>
    </submittedName>
</protein>
<organism evidence="2 3">
    <name type="scientific">Trichonephila clavata</name>
    <name type="common">Joro spider</name>
    <name type="synonym">Nephila clavata</name>
    <dbReference type="NCBI Taxonomy" id="2740835"/>
    <lineage>
        <taxon>Eukaryota</taxon>
        <taxon>Metazoa</taxon>
        <taxon>Ecdysozoa</taxon>
        <taxon>Arthropoda</taxon>
        <taxon>Chelicerata</taxon>
        <taxon>Arachnida</taxon>
        <taxon>Araneae</taxon>
        <taxon>Araneomorphae</taxon>
        <taxon>Entelegynae</taxon>
        <taxon>Araneoidea</taxon>
        <taxon>Nephilidae</taxon>
        <taxon>Trichonephila</taxon>
    </lineage>
</organism>
<accession>A0A8X6H9R9</accession>
<dbReference type="AlphaFoldDB" id="A0A8X6H9R9"/>
<feature type="transmembrane region" description="Helical" evidence="1">
    <location>
        <begin position="34"/>
        <end position="52"/>
    </location>
</feature>
<gene>
    <name evidence="2" type="ORF">TNCT_378061</name>
</gene>
<proteinExistence type="predicted"/>
<keyword evidence="1" id="KW-1133">Transmembrane helix</keyword>
<keyword evidence="1" id="KW-0812">Transmembrane</keyword>
<keyword evidence="3" id="KW-1185">Reference proteome</keyword>
<evidence type="ECO:0000313" key="3">
    <source>
        <dbReference type="Proteomes" id="UP000887116"/>
    </source>
</evidence>
<evidence type="ECO:0000256" key="1">
    <source>
        <dbReference type="SAM" id="Phobius"/>
    </source>
</evidence>